<dbReference type="GO" id="GO:0005789">
    <property type="term" value="C:endoplasmic reticulum membrane"/>
    <property type="evidence" value="ECO:0000318"/>
    <property type="project" value="GO_Central"/>
</dbReference>
<keyword evidence="1" id="KW-0812">Transmembrane</keyword>
<dbReference type="GO" id="GO:0005657">
    <property type="term" value="C:replication fork"/>
    <property type="evidence" value="ECO:0000318"/>
    <property type="project" value="GO_Central"/>
</dbReference>
<evidence type="ECO:0000256" key="1">
    <source>
        <dbReference type="SAM" id="Phobius"/>
    </source>
</evidence>
<proteinExistence type="predicted"/>
<evidence type="ECO:0008006" key="4">
    <source>
        <dbReference type="Google" id="ProtNLM"/>
    </source>
</evidence>
<dbReference type="AlphaFoldDB" id="A0A7M7RDZ1"/>
<dbReference type="PANTHER" id="PTHR15949">
    <property type="entry name" value="TESTIS-EXPRESSED PROTEIN 264"/>
    <property type="match status" value="1"/>
</dbReference>
<evidence type="ECO:0000313" key="3">
    <source>
        <dbReference type="Proteomes" id="UP000007110"/>
    </source>
</evidence>
<accession>A0A7M7RDZ1</accession>
<name>A0A7M7RDZ1_STRPU</name>
<dbReference type="Gene3D" id="3.20.80.10">
    <property type="entry name" value="Regulatory factor, effector binding domain"/>
    <property type="match status" value="1"/>
</dbReference>
<evidence type="ECO:0000313" key="2">
    <source>
        <dbReference type="EnsemblMetazoa" id="XP_792366"/>
    </source>
</evidence>
<dbReference type="OrthoDB" id="2140079at2759"/>
<protein>
    <recommendedName>
        <fullName evidence="4">Testis-expressed sequence 264 protein</fullName>
    </recommendedName>
</protein>
<keyword evidence="1" id="KW-0472">Membrane</keyword>
<dbReference type="KEGG" id="spu:587550"/>
<dbReference type="GO" id="GO:0005634">
    <property type="term" value="C:nucleus"/>
    <property type="evidence" value="ECO:0000318"/>
    <property type="project" value="GO_Central"/>
</dbReference>
<organism evidence="2 3">
    <name type="scientific">Strongylocentrotus purpuratus</name>
    <name type="common">Purple sea urchin</name>
    <dbReference type="NCBI Taxonomy" id="7668"/>
    <lineage>
        <taxon>Eukaryota</taxon>
        <taxon>Metazoa</taxon>
        <taxon>Echinodermata</taxon>
        <taxon>Eleutherozoa</taxon>
        <taxon>Echinozoa</taxon>
        <taxon>Echinoidea</taxon>
        <taxon>Euechinoidea</taxon>
        <taxon>Echinacea</taxon>
        <taxon>Camarodonta</taxon>
        <taxon>Echinidea</taxon>
        <taxon>Strongylocentrotidae</taxon>
        <taxon>Strongylocentrotus</taxon>
    </lineage>
</organism>
<dbReference type="InParanoid" id="A0A7M7RDZ1"/>
<keyword evidence="1" id="KW-1133">Transmembrane helix</keyword>
<keyword evidence="3" id="KW-1185">Reference proteome</keyword>
<dbReference type="GO" id="GO:0000421">
    <property type="term" value="C:autophagosome membrane"/>
    <property type="evidence" value="ECO:0000318"/>
    <property type="project" value="GO_Central"/>
</dbReference>
<dbReference type="OMA" id="AHPIMEL"/>
<sequence length="208" mass="23572">MADFLCGYCVGIAASLIIVWILVSVLAYSGLFHRVVVRKLSNPVGKLRVAYLYNTGPYRNCGLLFGRVNSVSPHARCMGIYYDDPKTTPESELRYMVGTILSEHDDAVDDELQKRCEDDGFRVIEVPAIVDAIGTDFPFRWMLSVFFAIWRVYPALNRKIKKEGLNARPCFEIYGDGMTNFYMPLSNNDAYYVPEALKTNQLKLGQNT</sequence>
<dbReference type="Proteomes" id="UP000007110">
    <property type="component" value="Unassembled WGS sequence"/>
</dbReference>
<dbReference type="GeneID" id="587550"/>
<dbReference type="InterPro" id="IPR011256">
    <property type="entry name" value="Reg_factor_effector_dom_sf"/>
</dbReference>
<feature type="transmembrane region" description="Helical" evidence="1">
    <location>
        <begin position="12"/>
        <end position="31"/>
    </location>
</feature>
<dbReference type="RefSeq" id="XP_792366.2">
    <property type="nucleotide sequence ID" value="XM_787273.4"/>
</dbReference>
<dbReference type="PANTHER" id="PTHR15949:SF3">
    <property type="entry name" value="TESTIS-EXPRESSED PROTEIN 264"/>
    <property type="match status" value="1"/>
</dbReference>
<dbReference type="SUPFAM" id="SSF55136">
    <property type="entry name" value="Probable bacterial effector-binding domain"/>
    <property type="match status" value="1"/>
</dbReference>
<dbReference type="GO" id="GO:0106300">
    <property type="term" value="P:protein-DNA covalent cross-linking repair"/>
    <property type="evidence" value="ECO:0000318"/>
    <property type="project" value="GO_Central"/>
</dbReference>
<reference evidence="3" key="1">
    <citation type="submission" date="2015-02" db="EMBL/GenBank/DDBJ databases">
        <title>Genome sequencing for Strongylocentrotus purpuratus.</title>
        <authorList>
            <person name="Murali S."/>
            <person name="Liu Y."/>
            <person name="Vee V."/>
            <person name="English A."/>
            <person name="Wang M."/>
            <person name="Skinner E."/>
            <person name="Han Y."/>
            <person name="Muzny D.M."/>
            <person name="Worley K.C."/>
            <person name="Gibbs R.A."/>
        </authorList>
    </citation>
    <scope>NUCLEOTIDE SEQUENCE</scope>
</reference>
<reference evidence="2" key="2">
    <citation type="submission" date="2021-01" db="UniProtKB">
        <authorList>
            <consortium name="EnsemblMetazoa"/>
        </authorList>
    </citation>
    <scope>IDENTIFICATION</scope>
</reference>
<dbReference type="EnsemblMetazoa" id="XM_787273">
    <property type="protein sequence ID" value="XP_792366"/>
    <property type="gene ID" value="LOC587550"/>
</dbReference>
<dbReference type="GO" id="GO:0061709">
    <property type="term" value="P:reticulophagy"/>
    <property type="evidence" value="ECO:0000318"/>
    <property type="project" value="GO_Central"/>
</dbReference>